<name>A0A3D9DNC5_9FLAO</name>
<dbReference type="OrthoDB" id="1273382at2"/>
<sequence>MTISEIDYLLTVDYLKKTLDKGDKYLAYGWIAVCTLEDLKSLPTSGLIVMRQNIALKTPRIVIL</sequence>
<reference evidence="1 2" key="1">
    <citation type="journal article" date="2010" name="Syst. Appl. Microbiol.">
        <title>Four new species of Chryseobacterium from the rhizosphere of coastal sand dune plants, Chryseobacterium elymi sp. nov., Chryseobacterium hagamense sp. nov., Chryseobacterium lathyri sp. nov. and Chryseobacterium rhizosphaerae sp. nov.</title>
        <authorList>
            <person name="Cho S.H."/>
            <person name="Lee K.S."/>
            <person name="Shin D.S."/>
            <person name="Han J.H."/>
            <person name="Park K.S."/>
            <person name="Lee C.H."/>
            <person name="Park K.H."/>
            <person name="Kim S.B."/>
        </authorList>
    </citation>
    <scope>NUCLEOTIDE SEQUENCE [LARGE SCALE GENOMIC DNA]</scope>
    <source>
        <strain evidence="1 2">KCTC 22547</strain>
    </source>
</reference>
<evidence type="ECO:0000313" key="2">
    <source>
        <dbReference type="Proteomes" id="UP000257030"/>
    </source>
</evidence>
<organism evidence="1 2">
    <name type="scientific">Chryseobacterium elymi</name>
    <dbReference type="NCBI Taxonomy" id="395936"/>
    <lineage>
        <taxon>Bacteria</taxon>
        <taxon>Pseudomonadati</taxon>
        <taxon>Bacteroidota</taxon>
        <taxon>Flavobacteriia</taxon>
        <taxon>Flavobacteriales</taxon>
        <taxon>Weeksellaceae</taxon>
        <taxon>Chryseobacterium group</taxon>
        <taxon>Chryseobacterium</taxon>
    </lineage>
</organism>
<dbReference type="RefSeq" id="WP_116011292.1">
    <property type="nucleotide sequence ID" value="NZ_QNUH01000004.1"/>
</dbReference>
<dbReference type="Proteomes" id="UP000257030">
    <property type="component" value="Unassembled WGS sequence"/>
</dbReference>
<evidence type="ECO:0000313" key="1">
    <source>
        <dbReference type="EMBL" id="REC79473.1"/>
    </source>
</evidence>
<accession>A0A3D9DNC5</accession>
<protein>
    <submittedName>
        <fullName evidence="1">Uncharacterized protein</fullName>
    </submittedName>
</protein>
<proteinExistence type="predicted"/>
<comment type="caution">
    <text evidence="1">The sequence shown here is derived from an EMBL/GenBank/DDBJ whole genome shotgun (WGS) entry which is preliminary data.</text>
</comment>
<keyword evidence="2" id="KW-1185">Reference proteome</keyword>
<gene>
    <name evidence="1" type="ORF">DRF60_06520</name>
</gene>
<dbReference type="EMBL" id="QNUH01000004">
    <property type="protein sequence ID" value="REC79473.1"/>
    <property type="molecule type" value="Genomic_DNA"/>
</dbReference>
<dbReference type="AlphaFoldDB" id="A0A3D9DNC5"/>